<proteinExistence type="predicted"/>
<comment type="caution">
    <text evidence="1">The sequence shown here is derived from an EMBL/GenBank/DDBJ whole genome shotgun (WGS) entry which is preliminary data.</text>
</comment>
<protein>
    <submittedName>
        <fullName evidence="1">Uncharacterized protein</fullName>
    </submittedName>
</protein>
<sequence>MEGLDAEARQRLADEGAEQIEGLLAKVEAIRAQVLEVTGQELVGLPPRRADILDATWAELADLGERTQHAWHVLLLVAPSMMDAPQRRLSAVLKTVDPVTAAKVRWHLEPGLRQSRCLPVSPRQRDLLSICEDAAHAAVVTGSPKSGNPGISRL</sequence>
<organism evidence="1 2">
    <name type="scientific">Streptomyces alkaliterrae</name>
    <dbReference type="NCBI Taxonomy" id="2213162"/>
    <lineage>
        <taxon>Bacteria</taxon>
        <taxon>Bacillati</taxon>
        <taxon>Actinomycetota</taxon>
        <taxon>Actinomycetes</taxon>
        <taxon>Kitasatosporales</taxon>
        <taxon>Streptomycetaceae</taxon>
        <taxon>Streptomyces</taxon>
    </lineage>
</organism>
<gene>
    <name evidence="1" type="ORF">H3146_00050</name>
</gene>
<accession>A0A7W3WG46</accession>
<evidence type="ECO:0000313" key="2">
    <source>
        <dbReference type="Proteomes" id="UP000525686"/>
    </source>
</evidence>
<dbReference type="AlphaFoldDB" id="A0A7W3WG46"/>
<reference evidence="2" key="1">
    <citation type="submission" date="2020-05" db="EMBL/GenBank/DDBJ databases">
        <title>Classification of alakaliphilic streptomycetes isolated from an alkaline soil next to Lonar Crater, India and a proposal for the recognition of Streptomyces alkaliterrae sp. nov.</title>
        <authorList>
            <person name="Golinska P."/>
        </authorList>
    </citation>
    <scope>NUCLEOTIDE SEQUENCE [LARGE SCALE GENOMIC DNA]</scope>
    <source>
        <strain evidence="2">OF3</strain>
    </source>
</reference>
<dbReference type="Proteomes" id="UP000525686">
    <property type="component" value="Unassembled WGS sequence"/>
</dbReference>
<name>A0A7W3WG46_9ACTN</name>
<evidence type="ECO:0000313" key="1">
    <source>
        <dbReference type="EMBL" id="MBB1251763.1"/>
    </source>
</evidence>
<dbReference type="EMBL" id="JABJWZ010000001">
    <property type="protein sequence ID" value="MBB1251763.1"/>
    <property type="molecule type" value="Genomic_DNA"/>
</dbReference>
<dbReference type="RefSeq" id="WP_181353133.1">
    <property type="nucleotide sequence ID" value="NZ_JABJWZ010000001.1"/>
</dbReference>